<evidence type="ECO:0000313" key="2">
    <source>
        <dbReference type="Proteomes" id="UP001443914"/>
    </source>
</evidence>
<protein>
    <submittedName>
        <fullName evidence="1">Uncharacterized protein</fullName>
    </submittedName>
</protein>
<proteinExistence type="predicted"/>
<gene>
    <name evidence="1" type="ORF">RND81_12G111000</name>
</gene>
<name>A0AAW1H964_SAPOF</name>
<accession>A0AAW1H964</accession>
<evidence type="ECO:0000313" key="1">
    <source>
        <dbReference type="EMBL" id="KAK9672596.1"/>
    </source>
</evidence>
<organism evidence="1 2">
    <name type="scientific">Saponaria officinalis</name>
    <name type="common">Common soapwort</name>
    <name type="synonym">Lychnis saponaria</name>
    <dbReference type="NCBI Taxonomy" id="3572"/>
    <lineage>
        <taxon>Eukaryota</taxon>
        <taxon>Viridiplantae</taxon>
        <taxon>Streptophyta</taxon>
        <taxon>Embryophyta</taxon>
        <taxon>Tracheophyta</taxon>
        <taxon>Spermatophyta</taxon>
        <taxon>Magnoliopsida</taxon>
        <taxon>eudicotyledons</taxon>
        <taxon>Gunneridae</taxon>
        <taxon>Pentapetalae</taxon>
        <taxon>Caryophyllales</taxon>
        <taxon>Caryophyllaceae</taxon>
        <taxon>Caryophylleae</taxon>
        <taxon>Saponaria</taxon>
    </lineage>
</organism>
<comment type="caution">
    <text evidence="1">The sequence shown here is derived from an EMBL/GenBank/DDBJ whole genome shotgun (WGS) entry which is preliminary data.</text>
</comment>
<sequence>MGKCNVCEKLGTMLPRNELVGSYQFALLLSPLISVWDCTVRTIRYNYGPEWV</sequence>
<dbReference type="EMBL" id="JBDFQZ010000012">
    <property type="protein sequence ID" value="KAK9672596.1"/>
    <property type="molecule type" value="Genomic_DNA"/>
</dbReference>
<dbReference type="AlphaFoldDB" id="A0AAW1H964"/>
<keyword evidence="2" id="KW-1185">Reference proteome</keyword>
<dbReference type="Proteomes" id="UP001443914">
    <property type="component" value="Unassembled WGS sequence"/>
</dbReference>
<reference evidence="1" key="1">
    <citation type="submission" date="2024-03" db="EMBL/GenBank/DDBJ databases">
        <title>WGS assembly of Saponaria officinalis var. Norfolk2.</title>
        <authorList>
            <person name="Jenkins J."/>
            <person name="Shu S."/>
            <person name="Grimwood J."/>
            <person name="Barry K."/>
            <person name="Goodstein D."/>
            <person name="Schmutz J."/>
            <person name="Leebens-Mack J."/>
            <person name="Osbourn A."/>
        </authorList>
    </citation>
    <scope>NUCLEOTIDE SEQUENCE [LARGE SCALE GENOMIC DNA]</scope>
    <source>
        <strain evidence="1">JIC</strain>
    </source>
</reference>